<evidence type="ECO:0000256" key="2">
    <source>
        <dbReference type="ARBA" id="ARBA00022729"/>
    </source>
</evidence>
<dbReference type="EMBL" id="JALKFT010000037">
    <property type="protein sequence ID" value="MCK9878566.1"/>
    <property type="molecule type" value="Genomic_DNA"/>
</dbReference>
<accession>A0ABT0K435</accession>
<comment type="similarity">
    <text evidence="1">Belongs to the leucine-binding protein family.</text>
</comment>
<dbReference type="InterPro" id="IPR051010">
    <property type="entry name" value="BCAA_transport"/>
</dbReference>
<dbReference type="PANTHER" id="PTHR30483">
    <property type="entry name" value="LEUCINE-SPECIFIC-BINDING PROTEIN"/>
    <property type="match status" value="1"/>
</dbReference>
<dbReference type="RefSeq" id="WP_248826663.1">
    <property type="nucleotide sequence ID" value="NZ_JALKFT010000037.1"/>
</dbReference>
<sequence>MRQASRALFAFSVAFSVALAGVGCTSQRGGSSGGASTGSSSGTLTGTPITLGFVTVENSALGSYPETRRAAQAAVDRANSALDGVGGHPLRLVTCATDGSPESSQNCANQLVAKKPLAVVGGIDFGTQAAMPIYESAHIPYVTGSPQLSGELNSKNAFALSGGTVSELLGITEYLTATKHIRSAHALYVDLPGLLSAAIQGSQNILHKKGVTDVKLIAEKADAADFAPAVTQAAAGNPDAIIVVFQAAACARIAQAAAALNVRSDMYFVGTCASPAVPRAAGGRTDNLYFASSYLPVPASGGDADMAAFRSAVPDADRTSASQGAFSTVLNLRALLAKLPAPSAATLTTALKATVNEPNVMAHPYTCDGKQIEIFPAVCDTSVRLLHWQDNAFSDVTGGWVDGRQLITLIN</sequence>
<evidence type="ECO:0000313" key="5">
    <source>
        <dbReference type="EMBL" id="MCK9878566.1"/>
    </source>
</evidence>
<evidence type="ECO:0000256" key="1">
    <source>
        <dbReference type="ARBA" id="ARBA00010062"/>
    </source>
</evidence>
<proteinExistence type="inferred from homology"/>
<comment type="caution">
    <text evidence="5">The sequence shown here is derived from an EMBL/GenBank/DDBJ whole genome shotgun (WGS) entry which is preliminary data.</text>
</comment>
<reference evidence="5 6" key="1">
    <citation type="submission" date="2022-04" db="EMBL/GenBank/DDBJ databases">
        <title>Genome diversity in the genus Frankia.</title>
        <authorList>
            <person name="Carlos-Shanley C."/>
            <person name="Hahn D."/>
        </authorList>
    </citation>
    <scope>NUCLEOTIDE SEQUENCE [LARGE SCALE GENOMIC DNA]</scope>
    <source>
        <strain evidence="5 6">Ag45/Mut15</strain>
    </source>
</reference>
<name>A0ABT0K435_9ACTN</name>
<feature type="signal peptide" evidence="3">
    <location>
        <begin position="1"/>
        <end position="20"/>
    </location>
</feature>
<dbReference type="InterPro" id="IPR028082">
    <property type="entry name" value="Peripla_BP_I"/>
</dbReference>
<feature type="domain" description="Leucine-binding protein" evidence="4">
    <location>
        <begin position="48"/>
        <end position="354"/>
    </location>
</feature>
<dbReference type="PROSITE" id="PS51257">
    <property type="entry name" value="PROKAR_LIPOPROTEIN"/>
    <property type="match status" value="1"/>
</dbReference>
<keyword evidence="6" id="KW-1185">Reference proteome</keyword>
<keyword evidence="2 3" id="KW-0732">Signal</keyword>
<dbReference type="PANTHER" id="PTHR30483:SF6">
    <property type="entry name" value="PERIPLASMIC BINDING PROTEIN OF ABC TRANSPORTER FOR NATURAL AMINO ACIDS"/>
    <property type="match status" value="1"/>
</dbReference>
<evidence type="ECO:0000259" key="4">
    <source>
        <dbReference type="Pfam" id="PF13458"/>
    </source>
</evidence>
<dbReference type="InterPro" id="IPR028081">
    <property type="entry name" value="Leu-bd"/>
</dbReference>
<dbReference type="Proteomes" id="UP001201873">
    <property type="component" value="Unassembled WGS sequence"/>
</dbReference>
<dbReference type="SUPFAM" id="SSF53822">
    <property type="entry name" value="Periplasmic binding protein-like I"/>
    <property type="match status" value="1"/>
</dbReference>
<evidence type="ECO:0000313" key="6">
    <source>
        <dbReference type="Proteomes" id="UP001201873"/>
    </source>
</evidence>
<organism evidence="5 6">
    <name type="scientific">Frankia umida</name>
    <dbReference type="NCBI Taxonomy" id="573489"/>
    <lineage>
        <taxon>Bacteria</taxon>
        <taxon>Bacillati</taxon>
        <taxon>Actinomycetota</taxon>
        <taxon>Actinomycetes</taxon>
        <taxon>Frankiales</taxon>
        <taxon>Frankiaceae</taxon>
        <taxon>Frankia</taxon>
    </lineage>
</organism>
<feature type="chain" id="PRO_5046899935" evidence="3">
    <location>
        <begin position="21"/>
        <end position="411"/>
    </location>
</feature>
<protein>
    <submittedName>
        <fullName evidence="5">ABC transporter substrate-binding protein</fullName>
    </submittedName>
</protein>
<dbReference type="Pfam" id="PF13458">
    <property type="entry name" value="Peripla_BP_6"/>
    <property type="match status" value="1"/>
</dbReference>
<gene>
    <name evidence="5" type="ORF">MXD59_22850</name>
</gene>
<evidence type="ECO:0000256" key="3">
    <source>
        <dbReference type="SAM" id="SignalP"/>
    </source>
</evidence>
<dbReference type="Gene3D" id="3.40.50.2300">
    <property type="match status" value="2"/>
</dbReference>